<gene>
    <name evidence="1" type="ORF">GTW09_02560</name>
</gene>
<organism evidence="1 2">
    <name type="scientific">Alteromonas hispanica</name>
    <dbReference type="NCBI Taxonomy" id="315421"/>
    <lineage>
        <taxon>Bacteria</taxon>
        <taxon>Pseudomonadati</taxon>
        <taxon>Pseudomonadota</taxon>
        <taxon>Gammaproteobacteria</taxon>
        <taxon>Alteromonadales</taxon>
        <taxon>Alteromonadaceae</taxon>
        <taxon>Alteromonas/Salinimonas group</taxon>
        <taxon>Alteromonas</taxon>
    </lineage>
</organism>
<dbReference type="AlphaFoldDB" id="A0A6L9MQE6"/>
<proteinExistence type="predicted"/>
<accession>A0A6L9MQE6</accession>
<evidence type="ECO:0000313" key="2">
    <source>
        <dbReference type="Proteomes" id="UP000478837"/>
    </source>
</evidence>
<reference evidence="1 2" key="1">
    <citation type="submission" date="2020-01" db="EMBL/GenBank/DDBJ databases">
        <title>Genomes of bacteria type strains.</title>
        <authorList>
            <person name="Chen J."/>
            <person name="Zhu S."/>
            <person name="Yang J."/>
        </authorList>
    </citation>
    <scope>NUCLEOTIDE SEQUENCE [LARGE SCALE GENOMIC DNA]</scope>
    <source>
        <strain evidence="1 2">LMG 22958</strain>
    </source>
</reference>
<evidence type="ECO:0000313" key="1">
    <source>
        <dbReference type="EMBL" id="NDW20409.1"/>
    </source>
</evidence>
<dbReference type="RefSeq" id="WP_157187990.1">
    <property type="nucleotide sequence ID" value="NZ_JAAAWP010000001.1"/>
</dbReference>
<sequence length="55" mass="6560">MTNKDKEHAVDLQHIEFDKNGIVRLALHRKETQRALWKSMQQFKDIKPTVSKNKK</sequence>
<dbReference type="Proteomes" id="UP000478837">
    <property type="component" value="Unassembled WGS sequence"/>
</dbReference>
<dbReference type="EMBL" id="JAAAWP010000001">
    <property type="protein sequence ID" value="NDW20409.1"/>
    <property type="molecule type" value="Genomic_DNA"/>
</dbReference>
<name>A0A6L9MQE6_9ALTE</name>
<comment type="caution">
    <text evidence="1">The sequence shown here is derived from an EMBL/GenBank/DDBJ whole genome shotgun (WGS) entry which is preliminary data.</text>
</comment>
<keyword evidence="2" id="KW-1185">Reference proteome</keyword>
<protein>
    <submittedName>
        <fullName evidence="1">Uncharacterized protein</fullName>
    </submittedName>
</protein>